<organism evidence="2 3">
    <name type="scientific">Tanacetum coccineum</name>
    <dbReference type="NCBI Taxonomy" id="301880"/>
    <lineage>
        <taxon>Eukaryota</taxon>
        <taxon>Viridiplantae</taxon>
        <taxon>Streptophyta</taxon>
        <taxon>Embryophyta</taxon>
        <taxon>Tracheophyta</taxon>
        <taxon>Spermatophyta</taxon>
        <taxon>Magnoliopsida</taxon>
        <taxon>eudicotyledons</taxon>
        <taxon>Gunneridae</taxon>
        <taxon>Pentapetalae</taxon>
        <taxon>asterids</taxon>
        <taxon>campanulids</taxon>
        <taxon>Asterales</taxon>
        <taxon>Asteraceae</taxon>
        <taxon>Asteroideae</taxon>
        <taxon>Anthemideae</taxon>
        <taxon>Anthemidinae</taxon>
        <taxon>Tanacetum</taxon>
    </lineage>
</organism>
<sequence>MKGLSECKASESNVRRIQVKDIVKEVRRSLKTYSSAEMDISWIDDLTKEKSEKGKNDKGKYEKGLIAESFDRDKESVSSEDERTTKIRAFMTIAEDEASVGKINARSSDDLLEFDPIITSDSEDDCDIQKPLPPLPKLTGAVPSGASKSLISFSDLTANIADLALNTASKEMKKIFSYNSVKNLVIKKRTEITNHPAVQRSSHDKNCSSIK</sequence>
<name>A0ABQ5DP77_9ASTR</name>
<feature type="region of interest" description="Disordered" evidence="1">
    <location>
        <begin position="192"/>
        <end position="211"/>
    </location>
</feature>
<dbReference type="Proteomes" id="UP001151760">
    <property type="component" value="Unassembled WGS sequence"/>
</dbReference>
<protein>
    <submittedName>
        <fullName evidence="2">Uncharacterized protein</fullName>
    </submittedName>
</protein>
<reference evidence="2" key="1">
    <citation type="journal article" date="2022" name="Int. J. Mol. Sci.">
        <title>Draft Genome of Tanacetum Coccineum: Genomic Comparison of Closely Related Tanacetum-Family Plants.</title>
        <authorList>
            <person name="Yamashiro T."/>
            <person name="Shiraishi A."/>
            <person name="Nakayama K."/>
            <person name="Satake H."/>
        </authorList>
    </citation>
    <scope>NUCLEOTIDE SEQUENCE</scope>
</reference>
<proteinExistence type="predicted"/>
<dbReference type="EMBL" id="BQNB010015469">
    <property type="protein sequence ID" value="GJT40398.1"/>
    <property type="molecule type" value="Genomic_DNA"/>
</dbReference>
<evidence type="ECO:0000313" key="3">
    <source>
        <dbReference type="Proteomes" id="UP001151760"/>
    </source>
</evidence>
<gene>
    <name evidence="2" type="ORF">Tco_0940263</name>
</gene>
<evidence type="ECO:0000256" key="1">
    <source>
        <dbReference type="SAM" id="MobiDB-lite"/>
    </source>
</evidence>
<comment type="caution">
    <text evidence="2">The sequence shown here is derived from an EMBL/GenBank/DDBJ whole genome shotgun (WGS) entry which is preliminary data.</text>
</comment>
<accession>A0ABQ5DP77</accession>
<reference evidence="2" key="2">
    <citation type="submission" date="2022-01" db="EMBL/GenBank/DDBJ databases">
        <authorList>
            <person name="Yamashiro T."/>
            <person name="Shiraishi A."/>
            <person name="Satake H."/>
            <person name="Nakayama K."/>
        </authorList>
    </citation>
    <scope>NUCLEOTIDE SEQUENCE</scope>
</reference>
<evidence type="ECO:0000313" key="2">
    <source>
        <dbReference type="EMBL" id="GJT40398.1"/>
    </source>
</evidence>
<feature type="compositionally biased region" description="Basic and acidic residues" evidence="1">
    <location>
        <begin position="201"/>
        <end position="211"/>
    </location>
</feature>
<keyword evidence="3" id="KW-1185">Reference proteome</keyword>